<dbReference type="OrthoDB" id="6013509at2759"/>
<sequence>MYCFRRHHYNKSVLIWLFLVKYWEGNEFCTDIFNLFNNHSNIIDESVVEYVHSVIRRHTKDGASEKTLADTMKAIFGCGLRQENFRSTFTPARNYVFSRVQLKYLHTRVAKILVSIFSKICSSPGESYLLPKSKGQPRDCTMFILPTLFGEKPVKSYMLPLGFQCEKKPDINSRCDYICVAPEDADWQIFEGCWHSFHKESANSSFVNGGNQDNLGVDVQTSDSDSDDDSNELECDNLGINTNESNIENTLNNINLSLMQLRPQSPSNTSVNSNEQCDVDSSTLLTNVQTTTNCSLRETRCTRESLDEEQINYCAPEILEHPELGLIDNAEEKNISSTILQTFC</sequence>
<reference evidence="3" key="1">
    <citation type="submission" date="2020-04" db="EMBL/GenBank/DDBJ databases">
        <authorList>
            <person name="Alioto T."/>
            <person name="Alioto T."/>
            <person name="Gomez Garrido J."/>
        </authorList>
    </citation>
    <scope>NUCLEOTIDE SEQUENCE</scope>
    <source>
        <strain evidence="3">A484AB</strain>
    </source>
</reference>
<feature type="compositionally biased region" description="Acidic residues" evidence="1">
    <location>
        <begin position="224"/>
        <end position="234"/>
    </location>
</feature>
<feature type="region of interest" description="Disordered" evidence="1">
    <location>
        <begin position="208"/>
        <end position="234"/>
    </location>
</feature>
<dbReference type="Proteomes" id="UP001152795">
    <property type="component" value="Unassembled WGS sequence"/>
</dbReference>
<evidence type="ECO:0000313" key="3">
    <source>
        <dbReference type="EMBL" id="CAB3999355.1"/>
    </source>
</evidence>
<comment type="caution">
    <text evidence="3">The sequence shown here is derived from an EMBL/GenBank/DDBJ whole genome shotgun (WGS) entry which is preliminary data.</text>
</comment>
<gene>
    <name evidence="3" type="ORF">PACLA_8A008623</name>
</gene>
<proteinExistence type="predicted"/>
<dbReference type="EMBL" id="CACRXK020003569">
    <property type="protein sequence ID" value="CAB3999355.1"/>
    <property type="molecule type" value="Genomic_DNA"/>
</dbReference>
<evidence type="ECO:0000313" key="4">
    <source>
        <dbReference type="Proteomes" id="UP001152795"/>
    </source>
</evidence>
<feature type="chain" id="PRO_5043646983" evidence="2">
    <location>
        <begin position="26"/>
        <end position="344"/>
    </location>
</feature>
<organism evidence="3 4">
    <name type="scientific">Paramuricea clavata</name>
    <name type="common">Red gorgonian</name>
    <name type="synonym">Violescent sea-whip</name>
    <dbReference type="NCBI Taxonomy" id="317549"/>
    <lineage>
        <taxon>Eukaryota</taxon>
        <taxon>Metazoa</taxon>
        <taxon>Cnidaria</taxon>
        <taxon>Anthozoa</taxon>
        <taxon>Octocorallia</taxon>
        <taxon>Malacalcyonacea</taxon>
        <taxon>Plexauridae</taxon>
        <taxon>Paramuricea</taxon>
    </lineage>
</organism>
<dbReference type="AlphaFoldDB" id="A0A7D9E2S4"/>
<name>A0A7D9E2S4_PARCT</name>
<keyword evidence="4" id="KW-1185">Reference proteome</keyword>
<keyword evidence="2" id="KW-0732">Signal</keyword>
<evidence type="ECO:0000256" key="2">
    <source>
        <dbReference type="SAM" id="SignalP"/>
    </source>
</evidence>
<protein>
    <submittedName>
        <fullName evidence="3">Uncharacterized protein</fullName>
    </submittedName>
</protein>
<evidence type="ECO:0000256" key="1">
    <source>
        <dbReference type="SAM" id="MobiDB-lite"/>
    </source>
</evidence>
<feature type="signal peptide" evidence="2">
    <location>
        <begin position="1"/>
        <end position="25"/>
    </location>
</feature>
<accession>A0A7D9E2S4</accession>